<evidence type="ECO:0000313" key="4">
    <source>
        <dbReference type="Proteomes" id="UP000076532"/>
    </source>
</evidence>
<evidence type="ECO:0000313" key="3">
    <source>
        <dbReference type="EMBL" id="KZP11375.1"/>
    </source>
</evidence>
<dbReference type="Proteomes" id="UP000076532">
    <property type="component" value="Unassembled WGS sequence"/>
</dbReference>
<keyword evidence="1" id="KW-0677">Repeat</keyword>
<proteinExistence type="predicted"/>
<dbReference type="OrthoDB" id="163438at2759"/>
<dbReference type="Pfam" id="PF00168">
    <property type="entry name" value="C2"/>
    <property type="match status" value="1"/>
</dbReference>
<keyword evidence="4" id="KW-1185">Reference proteome</keyword>
<dbReference type="Gene3D" id="2.60.40.150">
    <property type="entry name" value="C2 domain"/>
    <property type="match status" value="1"/>
</dbReference>
<dbReference type="SUPFAM" id="SSF52540">
    <property type="entry name" value="P-loop containing nucleoside triphosphate hydrolases"/>
    <property type="match status" value="1"/>
</dbReference>
<dbReference type="Gene3D" id="3.40.50.300">
    <property type="entry name" value="P-loop containing nucleotide triphosphate hydrolases"/>
    <property type="match status" value="1"/>
</dbReference>
<dbReference type="PANTHER" id="PTHR10039">
    <property type="entry name" value="AMELOGENIN"/>
    <property type="match status" value="1"/>
</dbReference>
<dbReference type="PANTHER" id="PTHR10039:SF14">
    <property type="entry name" value="NACHT DOMAIN-CONTAINING PROTEIN"/>
    <property type="match status" value="1"/>
</dbReference>
<dbReference type="InterPro" id="IPR027417">
    <property type="entry name" value="P-loop_NTPase"/>
</dbReference>
<dbReference type="EMBL" id="KV417664">
    <property type="protein sequence ID" value="KZP11375.1"/>
    <property type="molecule type" value="Genomic_DNA"/>
</dbReference>
<dbReference type="InterPro" id="IPR056884">
    <property type="entry name" value="NPHP3-like_N"/>
</dbReference>
<name>A0A166A9B6_9AGAM</name>
<gene>
    <name evidence="3" type="ORF">FIBSPDRAFT_937586</name>
</gene>
<dbReference type="STRING" id="436010.A0A166A9B6"/>
<organism evidence="3 4">
    <name type="scientific">Athelia psychrophila</name>
    <dbReference type="NCBI Taxonomy" id="1759441"/>
    <lineage>
        <taxon>Eukaryota</taxon>
        <taxon>Fungi</taxon>
        <taxon>Dikarya</taxon>
        <taxon>Basidiomycota</taxon>
        <taxon>Agaricomycotina</taxon>
        <taxon>Agaricomycetes</taxon>
        <taxon>Agaricomycetidae</taxon>
        <taxon>Atheliales</taxon>
        <taxon>Atheliaceae</taxon>
        <taxon>Athelia</taxon>
    </lineage>
</organism>
<accession>A0A166A9B6</accession>
<protein>
    <recommendedName>
        <fullName evidence="2">C2 domain-containing protein</fullName>
    </recommendedName>
</protein>
<dbReference type="Pfam" id="PF24883">
    <property type="entry name" value="NPHP3_N"/>
    <property type="match status" value="1"/>
</dbReference>
<dbReference type="CDD" id="cd00030">
    <property type="entry name" value="C2"/>
    <property type="match status" value="1"/>
</dbReference>
<dbReference type="InterPro" id="IPR000008">
    <property type="entry name" value="C2_dom"/>
</dbReference>
<evidence type="ECO:0000256" key="1">
    <source>
        <dbReference type="ARBA" id="ARBA00022737"/>
    </source>
</evidence>
<evidence type="ECO:0000259" key="2">
    <source>
        <dbReference type="PROSITE" id="PS50004"/>
    </source>
</evidence>
<reference evidence="3 4" key="1">
    <citation type="journal article" date="2016" name="Mol. Biol. Evol.">
        <title>Comparative Genomics of Early-Diverging Mushroom-Forming Fungi Provides Insights into the Origins of Lignocellulose Decay Capabilities.</title>
        <authorList>
            <person name="Nagy L.G."/>
            <person name="Riley R."/>
            <person name="Tritt A."/>
            <person name="Adam C."/>
            <person name="Daum C."/>
            <person name="Floudas D."/>
            <person name="Sun H."/>
            <person name="Yadav J.S."/>
            <person name="Pangilinan J."/>
            <person name="Larsson K.H."/>
            <person name="Matsuura K."/>
            <person name="Barry K."/>
            <person name="Labutti K."/>
            <person name="Kuo R."/>
            <person name="Ohm R.A."/>
            <person name="Bhattacharya S.S."/>
            <person name="Shirouzu T."/>
            <person name="Yoshinaga Y."/>
            <person name="Martin F.M."/>
            <person name="Grigoriev I.V."/>
            <person name="Hibbett D.S."/>
        </authorList>
    </citation>
    <scope>NUCLEOTIDE SEQUENCE [LARGE SCALE GENOMIC DNA]</scope>
    <source>
        <strain evidence="3 4">CBS 109695</strain>
    </source>
</reference>
<dbReference type="AlphaFoldDB" id="A0A166A9B6"/>
<feature type="domain" description="C2" evidence="2">
    <location>
        <begin position="1"/>
        <end position="110"/>
    </location>
</feature>
<sequence>MSPQSLPVAYTLQIISANGLPVRRFKHLGDRNVVTNATVEGRSVQTKICMCSSNAEWNETFQIEARKTSSVLSLQVSGSTHGTSLNCASEIMISDLLQRCLYEQDVELDLRGSKSGLQGRIKIRLSLSSNGSLIVAEAQQLALALARQPNTAMAATGGCIDDIDDLLAISVPTPPAMAAQSIVNVLDRLDHFMRIADEAAKAQVHPYAKLAWDVLSAAHKIIVAQVAIDQSVADLANTMQDVYSFVDAIEAVPSKIQLLEGIIEKIFIQTVECAIFIREYSGRGFAGRLLRETMGASTPAKVAGMAQTLITLRGQFDTGVAVQIATISFRIQTDVTNLLKNQTLGLLGSSGVALSSRSRCLPGTRRDIIDEVLEWALHPSKGDNSNLFCLHGVAGIGKSAVAATVATRFSDMGRLGAFVSFDRVSSEQKPGTPVKALARQMAAHDGRLRASIIQVINDDTKDTVLEAPLSEQFDRLIVKTLASVPALRGEGPIAIVLDALYECGQPNDWARFLDVLVRQTESLPPNLRFIITSRTVNGIHKAFTSTVLHSRIRSRELRSSSHSDISAYFIFRMQQIRLKNEDVQEDWPSTAAIAELTARAVGYFAWAVNASNFVDAYCPPDRLKSLLLQPLRSISVSNPPLDKLYRAALNSAGDWTDAHFVSDFRAIMGSIIESPTTIPMTAIHLPLLRSAMVPIRRLGSVLSHDPVVRVLHPSFVDFLSNRERCGRNEWYFEHGPAQVCADPSGLYLQRMNGGLKRNICDMTLSAHDHSTAEMLPEELVYACQSWAYHIHPNGTLDSSAMDMLVAFLHTHLLHWFEAMSILKKSEEIAPMLQRVAVWLEENAFEDKSLKDLVIEAITFARKFAADIADHPLHVYYTALPFSSGKPSFTNYEQLCPFAHKWSHLVIPPIVAI</sequence>
<dbReference type="InterPro" id="IPR035892">
    <property type="entry name" value="C2_domain_sf"/>
</dbReference>
<dbReference type="SUPFAM" id="SSF49562">
    <property type="entry name" value="C2 domain (Calcium/lipid-binding domain, CaLB)"/>
    <property type="match status" value="1"/>
</dbReference>
<dbReference type="PROSITE" id="PS50004">
    <property type="entry name" value="C2"/>
    <property type="match status" value="1"/>
</dbReference>